<dbReference type="EMBL" id="JAACJL010000058">
    <property type="protein sequence ID" value="KAF4611283.1"/>
    <property type="molecule type" value="Genomic_DNA"/>
</dbReference>
<comment type="caution">
    <text evidence="9">The sequence shown here is derived from an EMBL/GenBank/DDBJ whole genome shotgun (WGS) entry which is preliminary data.</text>
</comment>
<gene>
    <name evidence="9" type="ORF">D9613_007055</name>
</gene>
<reference evidence="9 10" key="1">
    <citation type="submission" date="2019-12" db="EMBL/GenBank/DDBJ databases">
        <authorList>
            <person name="Floudas D."/>
            <person name="Bentzer J."/>
            <person name="Ahren D."/>
            <person name="Johansson T."/>
            <person name="Persson P."/>
            <person name="Tunlid A."/>
        </authorList>
    </citation>
    <scope>NUCLEOTIDE SEQUENCE [LARGE SCALE GENOMIC DNA]</scope>
    <source>
        <strain evidence="9 10">CBS 102.39</strain>
    </source>
</reference>
<dbReference type="Proteomes" id="UP000521872">
    <property type="component" value="Unassembled WGS sequence"/>
</dbReference>
<feature type="transmembrane region" description="Helical" evidence="7">
    <location>
        <begin position="197"/>
        <end position="220"/>
    </location>
</feature>
<evidence type="ECO:0000259" key="8">
    <source>
        <dbReference type="Pfam" id="PF20684"/>
    </source>
</evidence>
<proteinExistence type="inferred from homology"/>
<name>A0A8H4QI09_9AGAR</name>
<feature type="transmembrane region" description="Helical" evidence="7">
    <location>
        <begin position="117"/>
        <end position="138"/>
    </location>
</feature>
<feature type="transmembrane region" description="Helical" evidence="7">
    <location>
        <begin position="240"/>
        <end position="259"/>
    </location>
</feature>
<dbReference type="AlphaFoldDB" id="A0A8H4QI09"/>
<keyword evidence="3 7" id="KW-1133">Transmembrane helix</keyword>
<evidence type="ECO:0000256" key="1">
    <source>
        <dbReference type="ARBA" id="ARBA00004141"/>
    </source>
</evidence>
<feature type="transmembrane region" description="Helical" evidence="7">
    <location>
        <begin position="85"/>
        <end position="105"/>
    </location>
</feature>
<evidence type="ECO:0000256" key="3">
    <source>
        <dbReference type="ARBA" id="ARBA00022989"/>
    </source>
</evidence>
<comment type="similarity">
    <text evidence="5">Belongs to the SAT4 family.</text>
</comment>
<feature type="transmembrane region" description="Helical" evidence="7">
    <location>
        <begin position="163"/>
        <end position="185"/>
    </location>
</feature>
<accession>A0A8H4QI09</accession>
<evidence type="ECO:0000256" key="7">
    <source>
        <dbReference type="SAM" id="Phobius"/>
    </source>
</evidence>
<comment type="subcellular location">
    <subcellularLocation>
        <location evidence="1">Membrane</location>
        <topology evidence="1">Multi-pass membrane protein</topology>
    </subcellularLocation>
</comment>
<sequence>MAVVSFSLNLSLDILFTLVQLFGICLTVIRLNSRRATLRIWWDDYAAAVAAFFDLAYVPLMWISYAGPGSVVNSPTSLLGRYVLGLQLGFISIWAARVSISLTIARIFAPGDLTRTFAIAMAYLCVFFFLILSILYTADCYSRMHLTEDLTTAYCIRTLSKRLTISIATLITDTCLLATPVYSLWRLRLPYKQRRLVIAGLIAASLTALVTVSCTVLMYGPLSWNPARVTLMNKTNNLQLGISLIACNLAVLVSLISNARVHRGGLRSNTATLTLTQVTIDHTTYLQSTRQIQSLGDTHSSEVGVASTASTSSGRNNLSLTSGVETN</sequence>
<evidence type="ECO:0000313" key="9">
    <source>
        <dbReference type="EMBL" id="KAF4611283.1"/>
    </source>
</evidence>
<feature type="domain" description="Rhodopsin" evidence="8">
    <location>
        <begin position="29"/>
        <end position="216"/>
    </location>
</feature>
<evidence type="ECO:0000256" key="6">
    <source>
        <dbReference type="SAM" id="MobiDB-lite"/>
    </source>
</evidence>
<keyword evidence="2 7" id="KW-0812">Transmembrane</keyword>
<dbReference type="InterPro" id="IPR049326">
    <property type="entry name" value="Rhodopsin_dom_fungi"/>
</dbReference>
<evidence type="ECO:0000256" key="4">
    <source>
        <dbReference type="ARBA" id="ARBA00023136"/>
    </source>
</evidence>
<keyword evidence="4 7" id="KW-0472">Membrane</keyword>
<evidence type="ECO:0000256" key="2">
    <source>
        <dbReference type="ARBA" id="ARBA00022692"/>
    </source>
</evidence>
<dbReference type="PANTHER" id="PTHR33048:SF47">
    <property type="entry name" value="INTEGRAL MEMBRANE PROTEIN-RELATED"/>
    <property type="match status" value="1"/>
</dbReference>
<feature type="transmembrane region" description="Helical" evidence="7">
    <location>
        <begin position="14"/>
        <end position="33"/>
    </location>
</feature>
<dbReference type="InterPro" id="IPR052337">
    <property type="entry name" value="SAT4-like"/>
</dbReference>
<feature type="compositionally biased region" description="Polar residues" evidence="6">
    <location>
        <begin position="307"/>
        <end position="327"/>
    </location>
</feature>
<feature type="transmembrane region" description="Helical" evidence="7">
    <location>
        <begin position="45"/>
        <end position="65"/>
    </location>
</feature>
<organism evidence="9 10">
    <name type="scientific">Agrocybe pediades</name>
    <dbReference type="NCBI Taxonomy" id="84607"/>
    <lineage>
        <taxon>Eukaryota</taxon>
        <taxon>Fungi</taxon>
        <taxon>Dikarya</taxon>
        <taxon>Basidiomycota</taxon>
        <taxon>Agaricomycotina</taxon>
        <taxon>Agaricomycetes</taxon>
        <taxon>Agaricomycetidae</taxon>
        <taxon>Agaricales</taxon>
        <taxon>Agaricineae</taxon>
        <taxon>Strophariaceae</taxon>
        <taxon>Agrocybe</taxon>
    </lineage>
</organism>
<dbReference type="PANTHER" id="PTHR33048">
    <property type="entry name" value="PTH11-LIKE INTEGRAL MEMBRANE PROTEIN (AFU_ORTHOLOGUE AFUA_5G11245)"/>
    <property type="match status" value="1"/>
</dbReference>
<feature type="region of interest" description="Disordered" evidence="6">
    <location>
        <begin position="303"/>
        <end position="327"/>
    </location>
</feature>
<protein>
    <recommendedName>
        <fullName evidence="8">Rhodopsin domain-containing protein</fullName>
    </recommendedName>
</protein>
<keyword evidence="10" id="KW-1185">Reference proteome</keyword>
<dbReference type="Pfam" id="PF20684">
    <property type="entry name" value="Fung_rhodopsin"/>
    <property type="match status" value="1"/>
</dbReference>
<evidence type="ECO:0000256" key="5">
    <source>
        <dbReference type="ARBA" id="ARBA00038359"/>
    </source>
</evidence>
<dbReference type="GO" id="GO:0016020">
    <property type="term" value="C:membrane"/>
    <property type="evidence" value="ECO:0007669"/>
    <property type="project" value="UniProtKB-SubCell"/>
</dbReference>
<evidence type="ECO:0000313" key="10">
    <source>
        <dbReference type="Proteomes" id="UP000521872"/>
    </source>
</evidence>